<dbReference type="GO" id="GO:0006508">
    <property type="term" value="P:proteolysis"/>
    <property type="evidence" value="ECO:0007669"/>
    <property type="project" value="UniProtKB-KW"/>
</dbReference>
<dbReference type="EMBL" id="FNFX01000004">
    <property type="protein sequence ID" value="SDK68189.1"/>
    <property type="molecule type" value="Genomic_DNA"/>
</dbReference>
<evidence type="ECO:0000256" key="15">
    <source>
        <dbReference type="PIRSR" id="PIRSR611782-2"/>
    </source>
</evidence>
<dbReference type="Pfam" id="PF13180">
    <property type="entry name" value="PDZ_2"/>
    <property type="match status" value="1"/>
</dbReference>
<dbReference type="AlphaFoldDB" id="A0A1G9DWE9"/>
<dbReference type="InterPro" id="IPR009003">
    <property type="entry name" value="Peptidase_S1_PA"/>
</dbReference>
<keyword evidence="16" id="KW-0472">Membrane</keyword>
<feature type="active site" description="Charge relay system" evidence="14">
    <location>
        <position position="162"/>
    </location>
</feature>
<protein>
    <recommendedName>
        <fullName evidence="5">Probable periplasmic serine endoprotease DegP-like</fullName>
        <ecNumber evidence="4">3.4.21.107</ecNumber>
    </recommendedName>
    <alternativeName>
        <fullName evidence="13">Protease Do</fullName>
    </alternativeName>
</protein>
<keyword evidence="19" id="KW-1185">Reference proteome</keyword>
<dbReference type="Pfam" id="PF13365">
    <property type="entry name" value="Trypsin_2"/>
    <property type="match status" value="1"/>
</dbReference>
<dbReference type="InterPro" id="IPR001478">
    <property type="entry name" value="PDZ"/>
</dbReference>
<evidence type="ECO:0000313" key="19">
    <source>
        <dbReference type="Proteomes" id="UP000198629"/>
    </source>
</evidence>
<feature type="binding site" evidence="15">
    <location>
        <position position="132"/>
    </location>
    <ligand>
        <name>substrate</name>
    </ligand>
</feature>
<dbReference type="STRING" id="492660.SAMN05192566_2026"/>
<evidence type="ECO:0000256" key="7">
    <source>
        <dbReference type="ARBA" id="ARBA00022729"/>
    </source>
</evidence>
<dbReference type="Gene3D" id="2.30.42.10">
    <property type="match status" value="2"/>
</dbReference>
<dbReference type="SUPFAM" id="SSF50494">
    <property type="entry name" value="Trypsin-like serine proteases"/>
    <property type="match status" value="1"/>
</dbReference>
<evidence type="ECO:0000256" key="12">
    <source>
        <dbReference type="ARBA" id="ARBA00023016"/>
    </source>
</evidence>
<evidence type="ECO:0000256" key="3">
    <source>
        <dbReference type="ARBA" id="ARBA00010541"/>
    </source>
</evidence>
<keyword evidence="7" id="KW-0732">Signal</keyword>
<comment type="similarity">
    <text evidence="3">Belongs to the peptidase S1C family.</text>
</comment>
<dbReference type="PANTHER" id="PTHR22939:SF130">
    <property type="entry name" value="PERIPLASMIC SERINE ENDOPROTEASE DEGP-LIKE-RELATED"/>
    <property type="match status" value="1"/>
</dbReference>
<dbReference type="EC" id="3.4.21.107" evidence="4"/>
<keyword evidence="8" id="KW-0677">Repeat</keyword>
<evidence type="ECO:0000256" key="5">
    <source>
        <dbReference type="ARBA" id="ARBA00013958"/>
    </source>
</evidence>
<dbReference type="SMART" id="SM00228">
    <property type="entry name" value="PDZ"/>
    <property type="match status" value="2"/>
</dbReference>
<keyword evidence="11" id="KW-0720">Serine protease</keyword>
<evidence type="ECO:0000256" key="1">
    <source>
        <dbReference type="ARBA" id="ARBA00001772"/>
    </source>
</evidence>
<keyword evidence="10" id="KW-0378">Hydrolase</keyword>
<dbReference type="Proteomes" id="UP000198629">
    <property type="component" value="Unassembled WGS sequence"/>
</dbReference>
<evidence type="ECO:0000256" key="11">
    <source>
        <dbReference type="ARBA" id="ARBA00022825"/>
    </source>
</evidence>
<proteinExistence type="inferred from homology"/>
<comment type="catalytic activity">
    <reaction evidence="1">
        <text>Acts on substrates that are at least partially unfolded. The cleavage site P1 residue is normally between a pair of hydrophobic residues, such as Val-|-Val.</text>
        <dbReference type="EC" id="3.4.21.107"/>
    </reaction>
</comment>
<feature type="binding site" evidence="15">
    <location>
        <position position="162"/>
    </location>
    <ligand>
        <name>substrate</name>
    </ligand>
</feature>
<keyword evidence="6 18" id="KW-0645">Protease</keyword>
<dbReference type="Gene3D" id="2.40.10.120">
    <property type="match status" value="1"/>
</dbReference>
<dbReference type="GO" id="GO:0004252">
    <property type="term" value="F:serine-type endopeptidase activity"/>
    <property type="evidence" value="ECO:0007669"/>
    <property type="project" value="InterPro"/>
</dbReference>
<evidence type="ECO:0000256" key="16">
    <source>
        <dbReference type="SAM" id="Phobius"/>
    </source>
</evidence>
<dbReference type="PRINTS" id="PR00834">
    <property type="entry name" value="PROTEASES2C"/>
</dbReference>
<dbReference type="PROSITE" id="PS50106">
    <property type="entry name" value="PDZ"/>
    <property type="match status" value="2"/>
</dbReference>
<dbReference type="CDD" id="cd10839">
    <property type="entry name" value="cpPDZ1_DegP-like"/>
    <property type="match status" value="1"/>
</dbReference>
<name>A0A1G9DWE9_9PROT</name>
<keyword evidence="12" id="KW-0346">Stress response</keyword>
<feature type="active site" description="Charge relay system" evidence="14">
    <location>
        <position position="235"/>
    </location>
</feature>
<feature type="binding site" evidence="15">
    <location>
        <begin position="233"/>
        <end position="235"/>
    </location>
    <ligand>
        <name>substrate</name>
    </ligand>
</feature>
<evidence type="ECO:0000256" key="9">
    <source>
        <dbReference type="ARBA" id="ARBA00022764"/>
    </source>
</evidence>
<sequence length="485" mass="50967">MQSFVQSRMKHWVSVPLAVATLFGAGYWVQANMVSHVRAAAPVAAQTMAAPSAYITLPNFASIAESQGAAVVNISVSGTVKTTGIPGMDPSDPMFEFFRRFQPNLPQTETPMNGLGSGFIVKSDGIVLTNAHVVDNADEVVVRLTDKREFKAKVIGVDKLTDVAVLKIDGKDLPTVKIGSTQNSKVGDWVVAIGSPFGFDNTVTAGIISAKSRALPDEGYVPFLQTDVAINPGNSGGPLFNLNGEVIGINSQIYSRSGGYQGLSFAIPIDVAMNIEKQLVEKGKVSRGRLGIGVQSINQDLAASFGLPTPNGALVSSVEQNGPADKAGLEPGDVIVKFNNQPINLSSDLPPMVAAIPPGSTVKVEIWRKKQMKTLNMRVAEMPVPSAGSAALPASKQNSLGIGVRPLTSQELAQAQVKQGLLVEEVGKGPAASAGIQPGDVILAVNGYPVASAAQLHDKLQRNSKNVALLVMRGESKMYVPIKAN</sequence>
<dbReference type="OrthoDB" id="9758917at2"/>
<keyword evidence="9" id="KW-0574">Periplasm</keyword>
<keyword evidence="16" id="KW-0812">Transmembrane</keyword>
<dbReference type="Pfam" id="PF00595">
    <property type="entry name" value="PDZ"/>
    <property type="match status" value="1"/>
</dbReference>
<evidence type="ECO:0000256" key="14">
    <source>
        <dbReference type="PIRSR" id="PIRSR611782-1"/>
    </source>
</evidence>
<evidence type="ECO:0000256" key="6">
    <source>
        <dbReference type="ARBA" id="ARBA00022670"/>
    </source>
</evidence>
<dbReference type="InterPro" id="IPR036034">
    <property type="entry name" value="PDZ_sf"/>
</dbReference>
<comment type="subcellular location">
    <subcellularLocation>
        <location evidence="2">Periplasm</location>
    </subcellularLocation>
</comment>
<reference evidence="19" key="1">
    <citation type="submission" date="2016-10" db="EMBL/GenBank/DDBJ databases">
        <authorList>
            <person name="Varghese N."/>
            <person name="Submissions S."/>
        </authorList>
    </citation>
    <scope>NUCLEOTIDE SEQUENCE [LARGE SCALE GENOMIC DNA]</scope>
    <source>
        <strain evidence="19">CBMB127</strain>
    </source>
</reference>
<accession>A0A1G9DWE9</accession>
<evidence type="ECO:0000256" key="4">
    <source>
        <dbReference type="ARBA" id="ARBA00013035"/>
    </source>
</evidence>
<feature type="transmembrane region" description="Helical" evidence="16">
    <location>
        <begin position="12"/>
        <end position="29"/>
    </location>
</feature>
<evidence type="ECO:0000256" key="10">
    <source>
        <dbReference type="ARBA" id="ARBA00022801"/>
    </source>
</evidence>
<dbReference type="SUPFAM" id="SSF50156">
    <property type="entry name" value="PDZ domain-like"/>
    <property type="match status" value="2"/>
</dbReference>
<dbReference type="InterPro" id="IPR001940">
    <property type="entry name" value="Peptidase_S1C"/>
</dbReference>
<evidence type="ECO:0000313" key="18">
    <source>
        <dbReference type="EMBL" id="SDK68189.1"/>
    </source>
</evidence>
<dbReference type="NCBIfam" id="TIGR02037">
    <property type="entry name" value="degP_htrA_DO"/>
    <property type="match status" value="1"/>
</dbReference>
<evidence type="ECO:0000256" key="13">
    <source>
        <dbReference type="ARBA" id="ARBA00032850"/>
    </source>
</evidence>
<dbReference type="RefSeq" id="WP_091472040.1">
    <property type="nucleotide sequence ID" value="NZ_FNFX01000004.1"/>
</dbReference>
<evidence type="ECO:0000256" key="8">
    <source>
        <dbReference type="ARBA" id="ARBA00022737"/>
    </source>
</evidence>
<keyword evidence="16" id="KW-1133">Transmembrane helix</keyword>
<dbReference type="PANTHER" id="PTHR22939">
    <property type="entry name" value="SERINE PROTEASE FAMILY S1C HTRA-RELATED"/>
    <property type="match status" value="1"/>
</dbReference>
<gene>
    <name evidence="18" type="ORF">SAMN05192566_2026</name>
</gene>
<dbReference type="InterPro" id="IPR011782">
    <property type="entry name" value="Pept_S1C_Do"/>
</dbReference>
<evidence type="ECO:0000259" key="17">
    <source>
        <dbReference type="PROSITE" id="PS50106"/>
    </source>
</evidence>
<organism evidence="18 19">
    <name type="scientific">Methylophilus rhizosphaerae</name>
    <dbReference type="NCBI Taxonomy" id="492660"/>
    <lineage>
        <taxon>Bacteria</taxon>
        <taxon>Pseudomonadati</taxon>
        <taxon>Pseudomonadota</taxon>
        <taxon>Betaproteobacteria</taxon>
        <taxon>Nitrosomonadales</taxon>
        <taxon>Methylophilaceae</taxon>
        <taxon>Methylophilus</taxon>
    </lineage>
</organism>
<feature type="active site" description="Charge relay system" evidence="14">
    <location>
        <position position="132"/>
    </location>
</feature>
<evidence type="ECO:0000256" key="2">
    <source>
        <dbReference type="ARBA" id="ARBA00004418"/>
    </source>
</evidence>
<feature type="domain" description="PDZ" evidence="17">
    <location>
        <begin position="279"/>
        <end position="343"/>
    </location>
</feature>
<feature type="domain" description="PDZ" evidence="17">
    <location>
        <begin position="389"/>
        <end position="475"/>
    </location>
</feature>